<evidence type="ECO:0000256" key="2">
    <source>
        <dbReference type="ARBA" id="ARBA00022741"/>
    </source>
</evidence>
<dbReference type="RefSeq" id="WP_102075642.1">
    <property type="nucleotide sequence ID" value="NZ_PDNW01000025.1"/>
</dbReference>
<dbReference type="PANTHER" id="PTHR43334">
    <property type="entry name" value="ACETATE--COA LIGASE [ADP-FORMING]"/>
    <property type="match status" value="1"/>
</dbReference>
<dbReference type="AlphaFoldDB" id="A0A2N4TZK7"/>
<dbReference type="SUPFAM" id="SSF51735">
    <property type="entry name" value="NAD(P)-binding Rossmann-fold domains"/>
    <property type="match status" value="1"/>
</dbReference>
<sequence>MIAPQKSLLTLLTEPASIAVIGASDDKNKVGGRPVDYLQRFGYPGRIYPINPGRERVQGLPAYASLAQLPETPDMAIIALAGPAVSASIEACAEKGVGVAVIMSSGFAEAGDEGKEAQRRLMEIAARAGMRLIGPNSQGTADFHRGAVANFSTMFKQLPPQDGPVAVISQSGATSAALYTLLREQHIGVRYVMATGNEADVTVSELAYASLEDSALKVLVLYMESIKDPEMLVKAAALARERGVPIIAIKAGSSEKGAIAAQSHTGALSGEDDVIDVFLRQHGIWRASDLNEIAQALPLYLKGLTHIGRKLVVISNSGSSCVMSADLADTLALPMAELSTATQSGVAAALASYATSKNPIDLTAALMGNSALLKQVFEALKQDDEAQTLLVSLPVAGEGYDLDLMAEHIAAFEVESQRLVMVSSTLESILAPFRRQGIATFKGEPQALRAMDQITRHRALLRREPAHTQEAPLIILPAGVEAFLSEADSLTALASAGLPVVPHTVCNTAQEAIEAWKTTGGPVVLKACSDKLPHKSEYGLVFLNLNAEAHILAAAKKCEETMQNMGITPSYVISPMEVGRWEMALGAKNDPNYGPVIMLSDGGKYIESMPDYCLLMPPFSVEDVRRAIAGLRIAPIFGGVRGEPPIAIEPLADMAIRLANLMLRNEDVIASVDLNPVLVCTDKIVVLDALIERRHRLMPGARAARHAAPELLTD</sequence>
<comment type="caution">
    <text evidence="5">The sequence shown here is derived from an EMBL/GenBank/DDBJ whole genome shotgun (WGS) entry which is preliminary data.</text>
</comment>
<proteinExistence type="predicted"/>
<dbReference type="InterPro" id="IPR051538">
    <property type="entry name" value="Acyl-CoA_Synth/Transferase"/>
</dbReference>
<evidence type="ECO:0000259" key="4">
    <source>
        <dbReference type="SMART" id="SM00881"/>
    </source>
</evidence>
<name>A0A2N4TZK7_9BURK</name>
<keyword evidence="1" id="KW-0436">Ligase</keyword>
<dbReference type="Pfam" id="PF13607">
    <property type="entry name" value="Succ_CoA_lig"/>
    <property type="match status" value="1"/>
</dbReference>
<keyword evidence="6" id="KW-1185">Reference proteome</keyword>
<dbReference type="GO" id="GO:0016874">
    <property type="term" value="F:ligase activity"/>
    <property type="evidence" value="ECO:0007669"/>
    <property type="project" value="UniProtKB-KW"/>
</dbReference>
<dbReference type="InterPro" id="IPR032875">
    <property type="entry name" value="Succ_CoA_lig_flav_dom"/>
</dbReference>
<dbReference type="InterPro" id="IPR013815">
    <property type="entry name" value="ATP_grasp_subdomain_1"/>
</dbReference>
<accession>A0A2N4TZK7</accession>
<dbReference type="OrthoDB" id="8664175at2"/>
<dbReference type="Gene3D" id="3.30.1490.20">
    <property type="entry name" value="ATP-grasp fold, A domain"/>
    <property type="match status" value="1"/>
</dbReference>
<gene>
    <name evidence="5" type="ORF">CR159_19590</name>
</gene>
<dbReference type="InterPro" id="IPR003781">
    <property type="entry name" value="CoA-bd"/>
</dbReference>
<dbReference type="PANTHER" id="PTHR43334:SF1">
    <property type="entry name" value="3-HYDROXYPROPIONATE--COA LIGASE [ADP-FORMING]"/>
    <property type="match status" value="1"/>
</dbReference>
<dbReference type="InterPro" id="IPR036291">
    <property type="entry name" value="NAD(P)-bd_dom_sf"/>
</dbReference>
<evidence type="ECO:0000313" key="6">
    <source>
        <dbReference type="Proteomes" id="UP000234190"/>
    </source>
</evidence>
<reference evidence="5 6" key="1">
    <citation type="submission" date="2017-10" db="EMBL/GenBank/DDBJ databases">
        <title>Two draft genome sequences of Pusillimonas sp. strains isolated from a nitrate- and radionuclide-contaminated groundwater in Russia.</title>
        <authorList>
            <person name="Grouzdev D.S."/>
            <person name="Tourova T.P."/>
            <person name="Goeva M.A."/>
            <person name="Babich T.L."/>
            <person name="Sokolova D.S."/>
            <person name="Abdullin R."/>
            <person name="Poltaraus A.B."/>
            <person name="Toshchakov S.V."/>
            <person name="Nazina T.N."/>
        </authorList>
    </citation>
    <scope>NUCLEOTIDE SEQUENCE [LARGE SCALE GENOMIC DNA]</scope>
    <source>
        <strain evidence="5 6">JR1/69-3-13</strain>
    </source>
</reference>
<dbReference type="Gene3D" id="3.40.50.720">
    <property type="entry name" value="NAD(P)-binding Rossmann-like Domain"/>
    <property type="match status" value="1"/>
</dbReference>
<dbReference type="GO" id="GO:0005524">
    <property type="term" value="F:ATP binding"/>
    <property type="evidence" value="ECO:0007669"/>
    <property type="project" value="UniProtKB-KW"/>
</dbReference>
<evidence type="ECO:0000256" key="1">
    <source>
        <dbReference type="ARBA" id="ARBA00022598"/>
    </source>
</evidence>
<protein>
    <submittedName>
        <fullName evidence="5">CoA-binding protein</fullName>
    </submittedName>
</protein>
<dbReference type="InterPro" id="IPR016102">
    <property type="entry name" value="Succinyl-CoA_synth-like"/>
</dbReference>
<evidence type="ECO:0000313" key="5">
    <source>
        <dbReference type="EMBL" id="PLC48197.1"/>
    </source>
</evidence>
<dbReference type="SUPFAM" id="SSF52210">
    <property type="entry name" value="Succinyl-CoA synthetase domains"/>
    <property type="match status" value="2"/>
</dbReference>
<dbReference type="SUPFAM" id="SSF56059">
    <property type="entry name" value="Glutathione synthetase ATP-binding domain-like"/>
    <property type="match status" value="1"/>
</dbReference>
<keyword evidence="3" id="KW-0067">ATP-binding</keyword>
<dbReference type="Pfam" id="PF13549">
    <property type="entry name" value="ATP-grasp_5"/>
    <property type="match status" value="1"/>
</dbReference>
<keyword evidence="2" id="KW-0547">Nucleotide-binding</keyword>
<dbReference type="SMART" id="SM00881">
    <property type="entry name" value="CoA_binding"/>
    <property type="match status" value="1"/>
</dbReference>
<dbReference type="EMBL" id="PDNW01000025">
    <property type="protein sequence ID" value="PLC48197.1"/>
    <property type="molecule type" value="Genomic_DNA"/>
</dbReference>
<feature type="domain" description="CoA-binding" evidence="4">
    <location>
        <begin position="12"/>
        <end position="107"/>
    </location>
</feature>
<dbReference type="Gene3D" id="3.40.50.261">
    <property type="entry name" value="Succinyl-CoA synthetase domains"/>
    <property type="match status" value="2"/>
</dbReference>
<dbReference type="Proteomes" id="UP000234190">
    <property type="component" value="Unassembled WGS sequence"/>
</dbReference>
<dbReference type="Pfam" id="PF13380">
    <property type="entry name" value="CoA_binding_2"/>
    <property type="match status" value="1"/>
</dbReference>
<organism evidence="5 6">
    <name type="scientific">Pollutimonas subterranea</name>
    <dbReference type="NCBI Taxonomy" id="2045210"/>
    <lineage>
        <taxon>Bacteria</taxon>
        <taxon>Pseudomonadati</taxon>
        <taxon>Pseudomonadota</taxon>
        <taxon>Betaproteobacteria</taxon>
        <taxon>Burkholderiales</taxon>
        <taxon>Alcaligenaceae</taxon>
        <taxon>Pollutimonas</taxon>
    </lineage>
</organism>
<dbReference type="Gene3D" id="3.30.470.20">
    <property type="entry name" value="ATP-grasp fold, B domain"/>
    <property type="match status" value="1"/>
</dbReference>
<evidence type="ECO:0000256" key="3">
    <source>
        <dbReference type="ARBA" id="ARBA00022840"/>
    </source>
</evidence>